<organism evidence="3 4">
    <name type="scientific">Triticum turgidum subsp. durum</name>
    <name type="common">Durum wheat</name>
    <name type="synonym">Triticum durum</name>
    <dbReference type="NCBI Taxonomy" id="4567"/>
    <lineage>
        <taxon>Eukaryota</taxon>
        <taxon>Viridiplantae</taxon>
        <taxon>Streptophyta</taxon>
        <taxon>Embryophyta</taxon>
        <taxon>Tracheophyta</taxon>
        <taxon>Spermatophyta</taxon>
        <taxon>Magnoliopsida</taxon>
        <taxon>Liliopsida</taxon>
        <taxon>Poales</taxon>
        <taxon>Poaceae</taxon>
        <taxon>BOP clade</taxon>
        <taxon>Pooideae</taxon>
        <taxon>Triticodae</taxon>
        <taxon>Triticeae</taxon>
        <taxon>Triticinae</taxon>
        <taxon>Triticum</taxon>
    </lineage>
</organism>
<dbReference type="EMBL" id="LT934119">
    <property type="protein sequence ID" value="VAI23496.1"/>
    <property type="molecule type" value="Genomic_DNA"/>
</dbReference>
<dbReference type="SUPFAM" id="SSF49879">
    <property type="entry name" value="SMAD/FHA domain"/>
    <property type="match status" value="1"/>
</dbReference>
<dbReference type="Proteomes" id="UP000324705">
    <property type="component" value="Chromosome 5A"/>
</dbReference>
<feature type="region of interest" description="Disordered" evidence="1">
    <location>
        <begin position="562"/>
        <end position="581"/>
    </location>
</feature>
<dbReference type="Pfam" id="PF06522">
    <property type="entry name" value="B12D"/>
    <property type="match status" value="1"/>
</dbReference>
<dbReference type="Gene3D" id="2.60.200.20">
    <property type="match status" value="1"/>
</dbReference>
<dbReference type="PROSITE" id="PS50006">
    <property type="entry name" value="FHA_DOMAIN"/>
    <property type="match status" value="1"/>
</dbReference>
<proteinExistence type="predicted"/>
<dbReference type="PANTHER" id="PTHR13233">
    <property type="entry name" value="MICROSPHERULE PROTEIN 1"/>
    <property type="match status" value="1"/>
</dbReference>
<dbReference type="InterPro" id="IPR037912">
    <property type="entry name" value="MCRS1"/>
</dbReference>
<dbReference type="Gramene" id="TRITD5Av1G222020.1">
    <property type="protein sequence ID" value="TRITD5Av1G222020.1"/>
    <property type="gene ID" value="TRITD5Av1G222020"/>
</dbReference>
<reference evidence="3 4" key="1">
    <citation type="submission" date="2017-09" db="EMBL/GenBank/DDBJ databases">
        <authorList>
            <consortium name="International Durum Wheat Genome Sequencing Consortium (IDWGSC)"/>
            <person name="Milanesi L."/>
        </authorList>
    </citation>
    <scope>NUCLEOTIDE SEQUENCE [LARGE SCALE GENOMIC DNA]</scope>
    <source>
        <strain evidence="4">cv. Svevo</strain>
    </source>
</reference>
<dbReference type="InterPro" id="IPR000253">
    <property type="entry name" value="FHA_dom"/>
</dbReference>
<dbReference type="Pfam" id="PF13325">
    <property type="entry name" value="MCRS_N"/>
    <property type="match status" value="1"/>
</dbReference>
<accession>A0A9R0WTP8</accession>
<dbReference type="InterPro" id="IPR008984">
    <property type="entry name" value="SMAD_FHA_dom_sf"/>
</dbReference>
<dbReference type="CDD" id="cd22687">
    <property type="entry name" value="FHA_MCRS1"/>
    <property type="match status" value="1"/>
</dbReference>
<dbReference type="GO" id="GO:0045944">
    <property type="term" value="P:positive regulation of transcription by RNA polymerase II"/>
    <property type="evidence" value="ECO:0007669"/>
    <property type="project" value="TreeGrafter"/>
</dbReference>
<protein>
    <recommendedName>
        <fullName evidence="2">FHA domain-containing protein</fullName>
    </recommendedName>
</protein>
<dbReference type="FunFam" id="2.60.200.20:FF:000037">
    <property type="entry name" value="FHA domain containing protein"/>
    <property type="match status" value="1"/>
</dbReference>
<dbReference type="InterPro" id="IPR010530">
    <property type="entry name" value="B12D"/>
</dbReference>
<dbReference type="GO" id="GO:0002151">
    <property type="term" value="F:G-quadruplex RNA binding"/>
    <property type="evidence" value="ECO:0007669"/>
    <property type="project" value="InterPro"/>
</dbReference>
<dbReference type="GO" id="GO:0071339">
    <property type="term" value="C:MLL1 complex"/>
    <property type="evidence" value="ECO:0007669"/>
    <property type="project" value="InterPro"/>
</dbReference>
<dbReference type="PANTHER" id="PTHR13233:SF0">
    <property type="entry name" value="MICROSPHERULE PROTEIN 1"/>
    <property type="match status" value="1"/>
</dbReference>
<dbReference type="GO" id="GO:0044545">
    <property type="term" value="C:NSL complex"/>
    <property type="evidence" value="ECO:0007669"/>
    <property type="project" value="TreeGrafter"/>
</dbReference>
<gene>
    <name evidence="3" type="ORF">TRITD_5Av1G222020</name>
</gene>
<feature type="region of interest" description="Disordered" evidence="1">
    <location>
        <begin position="508"/>
        <end position="549"/>
    </location>
</feature>
<dbReference type="Pfam" id="PF00498">
    <property type="entry name" value="FHA"/>
    <property type="match status" value="1"/>
</dbReference>
<dbReference type="AlphaFoldDB" id="A0A9R0WTP8"/>
<keyword evidence="4" id="KW-1185">Reference proteome</keyword>
<evidence type="ECO:0000313" key="4">
    <source>
        <dbReference type="Proteomes" id="UP000324705"/>
    </source>
</evidence>
<feature type="domain" description="FHA" evidence="2">
    <location>
        <begin position="796"/>
        <end position="852"/>
    </location>
</feature>
<dbReference type="GO" id="GO:0031011">
    <property type="term" value="C:Ino80 complex"/>
    <property type="evidence" value="ECO:0007669"/>
    <property type="project" value="InterPro"/>
</dbReference>
<dbReference type="InterPro" id="IPR025999">
    <property type="entry name" value="MCRS_N"/>
</dbReference>
<feature type="compositionally biased region" description="Polar residues" evidence="1">
    <location>
        <begin position="563"/>
        <end position="578"/>
    </location>
</feature>
<dbReference type="SMART" id="SM00240">
    <property type="entry name" value="FHA"/>
    <property type="match status" value="1"/>
</dbReference>
<name>A0A9R0WTP8_TRITD</name>
<evidence type="ECO:0000313" key="3">
    <source>
        <dbReference type="EMBL" id="VAI23496.1"/>
    </source>
</evidence>
<sequence>MGSRWIRPESHYSSSYTSFGALQAINDSNIQVYPLFATTGVAVGICVMQLVRNITTNPEVRVTKQNRAAGVLENHDEGKRYSQHGTGASLESLAKGAVCFSRKFTLQEIQDRWTSLLYDPEISAQASARMVEYETELSTSNPAKLHKLVNSKAKDFSFQKRKIESVKNLYYAMRKRVCNEPCNTNDLGFLIAPCSCMVIGGECVCGGVPKPSHDQHVVQNIEPGMNTVSCYGQAGGSYSGAQQTHPEINGHSFHAQHPGSMIKDEDATNNAPYVYSDVQMYDAYTQKVPEPSEVNNVSLRGITDFQDSMQFQQLASSNQCGNEVAESKEMLITDQVGVEHVHFPANNSGEAIWNGVDETNTLTLADGKKIKTGNRDPLALQADGGICMPGLDDAAMPEGDYMDFPFFSNSDEFDLLNGENFLNSPHDTNQEDLDDPDPKGVLGADSVMQNMLHPDEANICYDQVDSGHVHHNVEGVSETILVPATPEVCYPGPYAECMLNTEDPEIPCNDDASTHGEFSPLRPTASFARNSESPFPPATSSPLKAEHSNASDLVQIKRGDMANAQSPSQPMKLSPSTSEQKEGSVVLNKGCILGAIPSEGPSTSSALMHGNIDTNDESTCMLALPAIHPSGFGEGPSCSLGQHDFFDNSQSLMLFNPVQVPDHMNYSSHDNQSELQDASALQNCMPSHALPDLGLQDPIAAAPASAPPEECLDIENDIPNYYDLEALILDQDLIPWDQADSSHPAVSRFDHPENRKSLIRLEQGARSYVNRGIMSRGAFAVIYGLHLKYYIKDPEVILGRETEDVKVDIDLAKEGRANKISRRQAVIKMDKSGSFHIKNIGKCSIFVNSKEVPSCKGINLSSDSLIEIKEMRLIFHLNQDAVRQYIARTPKLQYSSYQPGF</sequence>
<evidence type="ECO:0000259" key="2">
    <source>
        <dbReference type="PROSITE" id="PS50006"/>
    </source>
</evidence>
<evidence type="ECO:0000256" key="1">
    <source>
        <dbReference type="SAM" id="MobiDB-lite"/>
    </source>
</evidence>